<feature type="compositionally biased region" description="Polar residues" evidence="4">
    <location>
        <begin position="73"/>
        <end position="82"/>
    </location>
</feature>
<dbReference type="OrthoDB" id="1658288at2759"/>
<evidence type="ECO:0000256" key="4">
    <source>
        <dbReference type="SAM" id="MobiDB-lite"/>
    </source>
</evidence>
<dbReference type="Bgee" id="ENSOANG00000010860">
    <property type="expression patterns" value="Expressed in testis and 2 other cell types or tissues"/>
</dbReference>
<dbReference type="Ensembl" id="ENSOANT00000071540.1">
    <property type="protein sequence ID" value="ENSOANP00000049103.1"/>
    <property type="gene ID" value="ENSOANG00000010860.3"/>
</dbReference>
<feature type="compositionally biased region" description="Low complexity" evidence="4">
    <location>
        <begin position="219"/>
        <end position="231"/>
    </location>
</feature>
<evidence type="ECO:0000256" key="1">
    <source>
        <dbReference type="ARBA" id="ARBA00022737"/>
    </source>
</evidence>
<sequence>MARIPKHFGLSYKEEIKMKKELDEVREQVRQDFLKFKQALVAHTSVDISRGLVYPGERATSQTLEPPRREKGTVSSEVFSSQKDQRKARSISAVSDWAKQTCDLRPQIQKRKSHPEESKKMVEVDRNQPSGLSRDRDDPSGSERAKKPVIASLAGTTKPATLFKPSVRPQKFKHHRFILRRRPQTPKPTLLQKIEEFPTGKSHTPPVLGTCPVEESATLSMTTGTSSSSVSSRKESELRKLKKKRKQVKQDQKGAQRASTSEARMGRFRGSKRISGRLSTELRGKARRDTSKTVKGSFQQSDPEEPASPYSLLVKRVPRSIDEIIASLQSTSPSPSDRVIKELIESILGQNYDIKMEEAYSIRNLPCQLPEYQVKQETPTDVEELQQIDVPKEAFDQTQGIVEVVQEDFLECSGEAQEPKLQEFSKPQTLDLSKPGENIPSQDRSQITRLPSETKSSEFLQVKGVASVKSKPVAVPKKFPRKRFKIEPVPSFYQWPPKPTPRIPQQPTFQTLHNLCTAAPRCVLPSDLQLASRVYHTVDRRGHDQILHLDKSDLEEEMVCFSKESHLNLEEEKARVLHGVPVLRVKDDGKDFLPQVSKYVVEWKNEGEHDVEKRRLEQPDLQLCGEEISMYPGAIKHFWTPAPPKFSAPIALMKETLFPEYESCYRDRIMLGRLLSELTIDDIFLMEQEKTKIIEQPLLKPRRHKSFSDVMMESLELPEKTTEKSLHRTMSAPDLITTEDSAILMVADDFESNMKVITIQKRQINEPEPEKPVESPPEQPVLSQTFLQFLHQRQSSHEPSSYKSESSENLALVEAARRAGVNYIIFPKRRRKKSKKKIVTEKLNAVYRTLSKPSRILQRSESISDQLGSRPLIPSLHCHRTHSLPSALNFNHFVQVRGGICKDDDVFSWVRNIWNDWFESTFPSITSSDEEKETSVTPVEEVQPKEDKEPPQLTNELGDYLNPVLTEAEVAALETEVNRLTEEMEGQRAPSAFYYCRRGALNRKLGRLKEAMDDLQEAIYLEPLLLNAYWHRHFIYLFQEKDLEALNDLNYILKWNKNNAGVYLSKAEIFRNKGDITLAIMNYTQALKCKPTDDNIYFKRGEVYEKENKILSMDDYSKCIFYNPRRTDALMKRGIYHFENSNWKAAIQDFTALLKIEPINAQARTYRGRAHTKCAQNKEATEDFSSAIHLDPNNWLAFYHRGCLIRKSNPHKALQDFSVSVLINDGYENLGAFLHRGILYTYLKMWTLAICDFQNVLDLDRGVSVAFINIGLIFFLHLSDNFEAIRQFSEAIKVDPQGIRSYICRAEAYHKMHNYKHAVRDISRAIHLCPDGIKLYILRGFYLYQMKNYDLAKFTIYQIAQMNKGSFSWSPIQESLVFSFCEDHAKAIEILYSVTLSKPVPTTFFLLGKAQMKAHLFQQAMETFRHCLKILIHWEKNKYSELMAAEIHFHLGLCYMEEACFETAYETFSKAVKLNPEYAEAFYQRGLCRLHLQKDSCVQDFNRAITIDSQHFQAYLSRAAFYGMKGRYSKAILNCNEAIRIYPESMRAFLYRGVLKYYNKTYKLAVEDLTKTINLDKNCFIAFYNRALCFHKMKEFQKALIDFGIVLLLDCGTDIIFKSLINRGLIYAELGKHVYAMEDFIEALQTNPTNVYLHQAIAICHHRMQEFEKAVNSFTHVLQLDPFHLNAYVGRGNSFLEYGHEDGNRQAQKDFLRALHLNPMCMKARISLGYNLQGQGKFQKAWNHFTIAMEINPTYHLAYEGRAVVCLQMGDNFAALQDINAGLKLTTTAELLTVRGVIHQFMGFRHISMKDYQKAISLNPEYSLAYFNAANIYFHNRQFSQANDYYSKALHFDPENESAALNRAITNMLLNKTEDAKADFERAIQLCPFSAAVYFNRAHLFCTLKQYDLAEEDLSTALSLQPNDALAYKLRSDVRGKMGLIKEAITDYKQALDLQEMSRPH</sequence>
<dbReference type="CTD" id="319089"/>
<dbReference type="Pfam" id="PF13431">
    <property type="entry name" value="TPR_17"/>
    <property type="match status" value="1"/>
</dbReference>
<dbReference type="PROSITE" id="PS50293">
    <property type="entry name" value="TPR_REGION"/>
    <property type="match status" value="2"/>
</dbReference>
<feature type="repeat" description="TPR" evidence="3">
    <location>
        <begin position="1060"/>
        <end position="1093"/>
    </location>
</feature>
<organism evidence="5 6">
    <name type="scientific">Ornithorhynchus anatinus</name>
    <name type="common">Duckbill platypus</name>
    <dbReference type="NCBI Taxonomy" id="9258"/>
    <lineage>
        <taxon>Eukaryota</taxon>
        <taxon>Metazoa</taxon>
        <taxon>Chordata</taxon>
        <taxon>Craniata</taxon>
        <taxon>Vertebrata</taxon>
        <taxon>Euteleostomi</taxon>
        <taxon>Mammalia</taxon>
        <taxon>Monotremata</taxon>
        <taxon>Ornithorhynchidae</taxon>
        <taxon>Ornithorhynchus</taxon>
    </lineage>
</organism>
<dbReference type="InterPro" id="IPR011990">
    <property type="entry name" value="TPR-like_helical_dom_sf"/>
</dbReference>
<feature type="repeat" description="TPR" evidence="3">
    <location>
        <begin position="1617"/>
        <end position="1650"/>
    </location>
</feature>
<dbReference type="KEGG" id="oaa:100079761"/>
<feature type="repeat" description="TPR" evidence="3">
    <location>
        <begin position="1299"/>
        <end position="1332"/>
    </location>
</feature>
<feature type="region of interest" description="Disordered" evidence="4">
    <location>
        <begin position="51"/>
        <end position="157"/>
    </location>
</feature>
<reference evidence="5" key="2">
    <citation type="submission" date="2025-08" db="UniProtKB">
        <authorList>
            <consortium name="Ensembl"/>
        </authorList>
    </citation>
    <scope>IDENTIFICATION</scope>
    <source>
        <strain evidence="5">Glennie</strain>
    </source>
</reference>
<feature type="repeat" description="TPR" evidence="3">
    <location>
        <begin position="1445"/>
        <end position="1478"/>
    </location>
</feature>
<dbReference type="PROSITE" id="PS50005">
    <property type="entry name" value="TPR"/>
    <property type="match status" value="12"/>
</dbReference>
<dbReference type="OMA" id="MLAICDF"/>
<keyword evidence="1" id="KW-0677">Repeat</keyword>
<dbReference type="GeneID" id="100079761"/>
<dbReference type="Pfam" id="PF13181">
    <property type="entry name" value="TPR_8"/>
    <property type="match status" value="3"/>
</dbReference>
<feature type="compositionally biased region" description="Basic residues" evidence="4">
    <location>
        <begin position="266"/>
        <end position="275"/>
    </location>
</feature>
<evidence type="ECO:0000256" key="2">
    <source>
        <dbReference type="ARBA" id="ARBA00022803"/>
    </source>
</evidence>
<dbReference type="PANTHER" id="PTHR44858:SF1">
    <property type="entry name" value="UDP-N-ACETYLGLUCOSAMINE--PEPTIDE N-ACETYLGLUCOSAMINYLTRANSFERASE SPINDLY-RELATED"/>
    <property type="match status" value="1"/>
</dbReference>
<feature type="repeat" description="TPR" evidence="3">
    <location>
        <begin position="1722"/>
        <end position="1755"/>
    </location>
</feature>
<keyword evidence="2 3" id="KW-0802">TPR repeat</keyword>
<dbReference type="Proteomes" id="UP000002279">
    <property type="component" value="Chromosome 14"/>
</dbReference>
<gene>
    <name evidence="5" type="primary">TTC6</name>
</gene>
<dbReference type="InterPro" id="IPR050498">
    <property type="entry name" value="Ycf3"/>
</dbReference>
<feature type="repeat" description="TPR" evidence="3">
    <location>
        <begin position="1891"/>
        <end position="1924"/>
    </location>
</feature>
<reference evidence="5 6" key="1">
    <citation type="journal article" date="2008" name="Nature">
        <title>Genome analysis of the platypus reveals unique signatures of evolution.</title>
        <authorList>
            <person name="Warren W.C."/>
            <person name="Hillier L.W."/>
            <person name="Marshall Graves J.A."/>
            <person name="Birney E."/>
            <person name="Ponting C.P."/>
            <person name="Grutzner F."/>
            <person name="Belov K."/>
            <person name="Miller W."/>
            <person name="Clarke L."/>
            <person name="Chinwalla A.T."/>
            <person name="Yang S.P."/>
            <person name="Heger A."/>
            <person name="Locke D.P."/>
            <person name="Miethke P."/>
            <person name="Waters P.D."/>
            <person name="Veyrunes F."/>
            <person name="Fulton L."/>
            <person name="Fulton B."/>
            <person name="Graves T."/>
            <person name="Wallis J."/>
            <person name="Puente X.S."/>
            <person name="Lopez-Otin C."/>
            <person name="Ordonez G.R."/>
            <person name="Eichler E.E."/>
            <person name="Chen L."/>
            <person name="Cheng Z."/>
            <person name="Deakin J.E."/>
            <person name="Alsop A."/>
            <person name="Thompson K."/>
            <person name="Kirby P."/>
            <person name="Papenfuss A.T."/>
            <person name="Wakefield M.J."/>
            <person name="Olender T."/>
            <person name="Lancet D."/>
            <person name="Huttley G.A."/>
            <person name="Smit A.F."/>
            <person name="Pask A."/>
            <person name="Temple-Smith P."/>
            <person name="Batzer M.A."/>
            <person name="Walker J.A."/>
            <person name="Konkel M.K."/>
            <person name="Harris R.S."/>
            <person name="Whittington C.M."/>
            <person name="Wong E.S."/>
            <person name="Gemmell N.J."/>
            <person name="Buschiazzo E."/>
            <person name="Vargas Jentzsch I.M."/>
            <person name="Merkel A."/>
            <person name="Schmitz J."/>
            <person name="Zemann A."/>
            <person name="Churakov G."/>
            <person name="Kriegs J.O."/>
            <person name="Brosius J."/>
            <person name="Murchison E.P."/>
            <person name="Sachidanandam R."/>
            <person name="Smith C."/>
            <person name="Hannon G.J."/>
            <person name="Tsend-Ayush E."/>
            <person name="McMillan D."/>
            <person name="Attenborough R."/>
            <person name="Rens W."/>
            <person name="Ferguson-Smith M."/>
            <person name="Lefevre C.M."/>
            <person name="Sharp J.A."/>
            <person name="Nicholas K.R."/>
            <person name="Ray D.A."/>
            <person name="Kube M."/>
            <person name="Reinhardt R."/>
            <person name="Pringle T.H."/>
            <person name="Taylor J."/>
            <person name="Jones R.C."/>
            <person name="Nixon B."/>
            <person name="Dacheux J.L."/>
            <person name="Niwa H."/>
            <person name="Sekita Y."/>
            <person name="Huang X."/>
            <person name="Stark A."/>
            <person name="Kheradpour P."/>
            <person name="Kellis M."/>
            <person name="Flicek P."/>
            <person name="Chen Y."/>
            <person name="Webber C."/>
            <person name="Hardison R."/>
            <person name="Nelson J."/>
            <person name="Hallsworth-Pepin K."/>
            <person name="Delehaunty K."/>
            <person name="Markovic C."/>
            <person name="Minx P."/>
            <person name="Feng Y."/>
            <person name="Kremitzki C."/>
            <person name="Mitreva M."/>
            <person name="Glasscock J."/>
            <person name="Wylie T."/>
            <person name="Wohldmann P."/>
            <person name="Thiru P."/>
            <person name="Nhan M.N."/>
            <person name="Pohl C.S."/>
            <person name="Smith S.M."/>
            <person name="Hou S."/>
            <person name="Nefedov M."/>
            <person name="de Jong P.J."/>
            <person name="Renfree M.B."/>
            <person name="Mardis E.R."/>
            <person name="Wilson R.K."/>
        </authorList>
    </citation>
    <scope>NUCLEOTIDE SEQUENCE [LARGE SCALE GENOMIC DNA]</scope>
    <source>
        <strain evidence="5 6">Glennie</strain>
    </source>
</reference>
<feature type="repeat" description="TPR" evidence="3">
    <location>
        <begin position="1823"/>
        <end position="1856"/>
    </location>
</feature>
<dbReference type="SUPFAM" id="SSF81901">
    <property type="entry name" value="HCP-like"/>
    <property type="match status" value="1"/>
</dbReference>
<feature type="compositionally biased region" description="Basic and acidic residues" evidence="4">
    <location>
        <begin position="280"/>
        <end position="292"/>
    </location>
</feature>
<keyword evidence="6" id="KW-1185">Reference proteome</keyword>
<dbReference type="RefSeq" id="XP_028935361.1">
    <property type="nucleotide sequence ID" value="XM_029079528.2"/>
</dbReference>
<dbReference type="GeneTree" id="ENSGT00940000161150"/>
<proteinExistence type="predicted"/>
<feature type="compositionally biased region" description="Basic and acidic residues" evidence="4">
    <location>
        <begin position="114"/>
        <end position="126"/>
    </location>
</feature>
<reference evidence="5" key="3">
    <citation type="submission" date="2025-09" db="UniProtKB">
        <authorList>
            <consortium name="Ensembl"/>
        </authorList>
    </citation>
    <scope>IDENTIFICATION</scope>
    <source>
        <strain evidence="5">Glennie</strain>
    </source>
</reference>
<feature type="region of interest" description="Disordered" evidence="4">
    <location>
        <begin position="926"/>
        <end position="955"/>
    </location>
</feature>
<feature type="repeat" description="TPR" evidence="3">
    <location>
        <begin position="1512"/>
        <end position="1545"/>
    </location>
</feature>
<feature type="repeat" description="TPR" evidence="3">
    <location>
        <begin position="992"/>
        <end position="1025"/>
    </location>
</feature>
<dbReference type="PANTHER" id="PTHR44858">
    <property type="entry name" value="TETRATRICOPEPTIDE REPEAT PROTEIN 6"/>
    <property type="match status" value="1"/>
</dbReference>
<protein>
    <submittedName>
        <fullName evidence="5">Tetratricopeptide repeat domain 6</fullName>
    </submittedName>
</protein>
<evidence type="ECO:0000313" key="5">
    <source>
        <dbReference type="Ensembl" id="ENSOANP00000049103.1"/>
    </source>
</evidence>
<dbReference type="Gene3D" id="1.25.40.10">
    <property type="entry name" value="Tetratricopeptide repeat domain"/>
    <property type="match status" value="10"/>
</dbReference>
<name>A0A6I8P8D1_ORNAN</name>
<dbReference type="SMART" id="SM00028">
    <property type="entry name" value="TPR"/>
    <property type="match status" value="23"/>
</dbReference>
<accession>A0A6I8P8D1</accession>
<feature type="repeat" description="TPR" evidence="3">
    <location>
        <begin position="1127"/>
        <end position="1160"/>
    </location>
</feature>
<dbReference type="InterPro" id="IPR019734">
    <property type="entry name" value="TPR_rpt"/>
</dbReference>
<dbReference type="Pfam" id="PF13414">
    <property type="entry name" value="TPR_11"/>
    <property type="match status" value="1"/>
</dbReference>
<dbReference type="SUPFAM" id="SSF48452">
    <property type="entry name" value="TPR-like"/>
    <property type="match status" value="3"/>
</dbReference>
<feature type="region of interest" description="Disordered" evidence="4">
    <location>
        <begin position="219"/>
        <end position="310"/>
    </location>
</feature>
<evidence type="ECO:0000313" key="6">
    <source>
        <dbReference type="Proteomes" id="UP000002279"/>
    </source>
</evidence>
<feature type="repeat" description="TPR" evidence="3">
    <location>
        <begin position="1651"/>
        <end position="1684"/>
    </location>
</feature>
<feature type="compositionally biased region" description="Basic residues" evidence="4">
    <location>
        <begin position="170"/>
        <end position="184"/>
    </location>
</feature>
<feature type="region of interest" description="Disordered" evidence="4">
    <location>
        <begin position="165"/>
        <end position="184"/>
    </location>
</feature>
<feature type="compositionally biased region" description="Basic and acidic residues" evidence="4">
    <location>
        <begin position="133"/>
        <end position="146"/>
    </location>
</feature>
<dbReference type="InParanoid" id="A0A6I8P8D1"/>
<evidence type="ECO:0000256" key="3">
    <source>
        <dbReference type="PROSITE-ProRule" id="PRU00339"/>
    </source>
</evidence>
<feature type="repeat" description="TPR" evidence="3">
    <location>
        <begin position="1161"/>
        <end position="1194"/>
    </location>
</feature>